<dbReference type="InterPro" id="IPR036396">
    <property type="entry name" value="Cyt_P450_sf"/>
</dbReference>
<evidence type="ECO:0000256" key="15">
    <source>
        <dbReference type="RuleBase" id="RU000461"/>
    </source>
</evidence>
<dbReference type="InterPro" id="IPR001128">
    <property type="entry name" value="Cyt_P450"/>
</dbReference>
<dbReference type="InterPro" id="IPR002401">
    <property type="entry name" value="Cyt_P450_E_grp-I"/>
</dbReference>
<protein>
    <recommendedName>
        <fullName evidence="18">Cytochrome P450</fullName>
    </recommendedName>
</protein>
<dbReference type="EMBL" id="JAACJJ010000028">
    <property type="protein sequence ID" value="KAF5321383.1"/>
    <property type="molecule type" value="Genomic_DNA"/>
</dbReference>
<dbReference type="GO" id="GO:0016705">
    <property type="term" value="F:oxidoreductase activity, acting on paired donors, with incorporation or reduction of molecular oxygen"/>
    <property type="evidence" value="ECO:0007669"/>
    <property type="project" value="InterPro"/>
</dbReference>
<evidence type="ECO:0000256" key="5">
    <source>
        <dbReference type="ARBA" id="ARBA00022617"/>
    </source>
</evidence>
<sequence>MDYEETGLVYLNVAGTKIIVLDTYEDCVALLEKRSAIYSGRMQSLMLQELMGWDFSFVGLDYGEKKPFYGSVWLAPSVVDYCQSLLTAMKQEEQQKTRAQLIQSEGCEVVSAASIKNCQNDSTATRREYRYFTALKAVRMPISYYTHRLMLLSNAGGTILSITYGLEVQPKDDPFITSAEKANATLQNMPYPGSYLVDHFHFLKHVPAWMPGAKFKRDANEWRMLTLDSINKPFDALKAEMACGTATPSFAYNLLQNAGNKTVPNDLYTDTNMRNVSASLYQAGVETTQILLGLCILSLLSHPDKMKKIQDEVDSFTHGSRLPEFSDEENVPYLKAFIKEALRFWSFVPLSLPHYLGVDDEYKGYFLPANSIVVPNTWAIMHNEKVFAEPYTFNPDRFLTGDNLEEINAHYAVSWGFGRRICPGRFLAAGTMWITLAHILAVYDVKKAKDKDGNIIEPDAKLTDSGVTISPPPFPCSFTPRSEEAKALIATQRDDNGQVYWRWTQ</sequence>
<dbReference type="OrthoDB" id="3248974at2759"/>
<comment type="caution">
    <text evidence="16">The sequence shown here is derived from an EMBL/GenBank/DDBJ whole genome shotgun (WGS) entry which is preliminary data.</text>
</comment>
<dbReference type="AlphaFoldDB" id="A0A8H5BF78"/>
<dbReference type="InterPro" id="IPR017972">
    <property type="entry name" value="Cyt_P450_CS"/>
</dbReference>
<evidence type="ECO:0000256" key="4">
    <source>
        <dbReference type="ARBA" id="ARBA00010617"/>
    </source>
</evidence>
<reference evidence="16 17" key="1">
    <citation type="journal article" date="2020" name="ISME J.">
        <title>Uncovering the hidden diversity of litter-decomposition mechanisms in mushroom-forming fungi.</title>
        <authorList>
            <person name="Floudas D."/>
            <person name="Bentzer J."/>
            <person name="Ahren D."/>
            <person name="Johansson T."/>
            <person name="Persson P."/>
            <person name="Tunlid A."/>
        </authorList>
    </citation>
    <scope>NUCLEOTIDE SEQUENCE [LARGE SCALE GENOMIC DNA]</scope>
    <source>
        <strain evidence="16 17">CBS 101986</strain>
    </source>
</reference>
<dbReference type="GO" id="GO:0005506">
    <property type="term" value="F:iron ion binding"/>
    <property type="evidence" value="ECO:0007669"/>
    <property type="project" value="InterPro"/>
</dbReference>
<dbReference type="CDD" id="cd11065">
    <property type="entry name" value="CYP64-like"/>
    <property type="match status" value="1"/>
</dbReference>
<keyword evidence="10 14" id="KW-0408">Iron</keyword>
<evidence type="ECO:0000256" key="8">
    <source>
        <dbReference type="ARBA" id="ARBA00022989"/>
    </source>
</evidence>
<evidence type="ECO:0008006" key="18">
    <source>
        <dbReference type="Google" id="ProtNLM"/>
    </source>
</evidence>
<keyword evidence="9 15" id="KW-0560">Oxidoreductase</keyword>
<accession>A0A8H5BF78</accession>
<keyword evidence="5 14" id="KW-0349">Heme</keyword>
<comment type="pathway">
    <text evidence="3">Secondary metabolite biosynthesis.</text>
</comment>
<dbReference type="GO" id="GO:0020037">
    <property type="term" value="F:heme binding"/>
    <property type="evidence" value="ECO:0007669"/>
    <property type="project" value="InterPro"/>
</dbReference>
<dbReference type="SUPFAM" id="SSF48264">
    <property type="entry name" value="Cytochrome P450"/>
    <property type="match status" value="1"/>
</dbReference>
<evidence type="ECO:0000256" key="9">
    <source>
        <dbReference type="ARBA" id="ARBA00023002"/>
    </source>
</evidence>
<dbReference type="Pfam" id="PF00067">
    <property type="entry name" value="p450"/>
    <property type="match status" value="1"/>
</dbReference>
<dbReference type="Proteomes" id="UP000567179">
    <property type="component" value="Unassembled WGS sequence"/>
</dbReference>
<dbReference type="PROSITE" id="PS00086">
    <property type="entry name" value="CYTOCHROME_P450"/>
    <property type="match status" value="1"/>
</dbReference>
<name>A0A8H5BF78_9AGAR</name>
<dbReference type="InterPro" id="IPR050364">
    <property type="entry name" value="Cytochrome_P450_fung"/>
</dbReference>
<evidence type="ECO:0000256" key="7">
    <source>
        <dbReference type="ARBA" id="ARBA00022723"/>
    </source>
</evidence>
<feature type="binding site" description="axial binding residue" evidence="14">
    <location>
        <position position="422"/>
    </location>
    <ligand>
        <name>heme</name>
        <dbReference type="ChEBI" id="CHEBI:30413"/>
    </ligand>
    <ligandPart>
        <name>Fe</name>
        <dbReference type="ChEBI" id="CHEBI:18248"/>
    </ligandPart>
</feature>
<comment type="subcellular location">
    <subcellularLocation>
        <location evidence="2">Membrane</location>
        <topology evidence="2">Single-pass membrane protein</topology>
    </subcellularLocation>
</comment>
<comment type="similarity">
    <text evidence="4 15">Belongs to the cytochrome P450 family.</text>
</comment>
<gene>
    <name evidence="16" type="ORF">D9619_000712</name>
</gene>
<dbReference type="PANTHER" id="PTHR46300:SF2">
    <property type="entry name" value="CYTOCHROME P450 MONOOXYGENASE ALNH-RELATED"/>
    <property type="match status" value="1"/>
</dbReference>
<organism evidence="16 17">
    <name type="scientific">Psilocybe cf. subviscida</name>
    <dbReference type="NCBI Taxonomy" id="2480587"/>
    <lineage>
        <taxon>Eukaryota</taxon>
        <taxon>Fungi</taxon>
        <taxon>Dikarya</taxon>
        <taxon>Basidiomycota</taxon>
        <taxon>Agaricomycotina</taxon>
        <taxon>Agaricomycetes</taxon>
        <taxon>Agaricomycetidae</taxon>
        <taxon>Agaricales</taxon>
        <taxon>Agaricineae</taxon>
        <taxon>Strophariaceae</taxon>
        <taxon>Psilocybe</taxon>
    </lineage>
</organism>
<evidence type="ECO:0000256" key="6">
    <source>
        <dbReference type="ARBA" id="ARBA00022692"/>
    </source>
</evidence>
<evidence type="ECO:0000256" key="14">
    <source>
        <dbReference type="PIRSR" id="PIRSR602401-1"/>
    </source>
</evidence>
<keyword evidence="11 15" id="KW-0503">Monooxygenase</keyword>
<dbReference type="GO" id="GO:0016020">
    <property type="term" value="C:membrane"/>
    <property type="evidence" value="ECO:0007669"/>
    <property type="project" value="UniProtKB-SubCell"/>
</dbReference>
<keyword evidence="6" id="KW-0812">Transmembrane</keyword>
<evidence type="ECO:0000256" key="12">
    <source>
        <dbReference type="ARBA" id="ARBA00023136"/>
    </source>
</evidence>
<dbReference type="PRINTS" id="PR00385">
    <property type="entry name" value="P450"/>
</dbReference>
<evidence type="ECO:0000256" key="10">
    <source>
        <dbReference type="ARBA" id="ARBA00023004"/>
    </source>
</evidence>
<keyword evidence="13" id="KW-0325">Glycoprotein</keyword>
<dbReference type="Gene3D" id="1.10.630.10">
    <property type="entry name" value="Cytochrome P450"/>
    <property type="match status" value="1"/>
</dbReference>
<comment type="cofactor">
    <cofactor evidence="1 14">
        <name>heme</name>
        <dbReference type="ChEBI" id="CHEBI:30413"/>
    </cofactor>
</comment>
<evidence type="ECO:0000313" key="17">
    <source>
        <dbReference type="Proteomes" id="UP000567179"/>
    </source>
</evidence>
<keyword evidence="17" id="KW-1185">Reference proteome</keyword>
<evidence type="ECO:0000256" key="13">
    <source>
        <dbReference type="ARBA" id="ARBA00023180"/>
    </source>
</evidence>
<dbReference type="PANTHER" id="PTHR46300">
    <property type="entry name" value="P450, PUTATIVE (EUROFUNG)-RELATED-RELATED"/>
    <property type="match status" value="1"/>
</dbReference>
<keyword evidence="8" id="KW-1133">Transmembrane helix</keyword>
<evidence type="ECO:0000256" key="11">
    <source>
        <dbReference type="ARBA" id="ARBA00023033"/>
    </source>
</evidence>
<proteinExistence type="inferred from homology"/>
<evidence type="ECO:0000256" key="3">
    <source>
        <dbReference type="ARBA" id="ARBA00005179"/>
    </source>
</evidence>
<dbReference type="GO" id="GO:0004497">
    <property type="term" value="F:monooxygenase activity"/>
    <property type="evidence" value="ECO:0007669"/>
    <property type="project" value="UniProtKB-KW"/>
</dbReference>
<keyword evidence="12" id="KW-0472">Membrane</keyword>
<dbReference type="PRINTS" id="PR00463">
    <property type="entry name" value="EP450I"/>
</dbReference>
<evidence type="ECO:0000313" key="16">
    <source>
        <dbReference type="EMBL" id="KAF5321383.1"/>
    </source>
</evidence>
<keyword evidence="7 14" id="KW-0479">Metal-binding</keyword>
<evidence type="ECO:0000256" key="2">
    <source>
        <dbReference type="ARBA" id="ARBA00004167"/>
    </source>
</evidence>
<evidence type="ECO:0000256" key="1">
    <source>
        <dbReference type="ARBA" id="ARBA00001971"/>
    </source>
</evidence>